<dbReference type="AlphaFoldDB" id="A0A502F7L5"/>
<dbReference type="EMBL" id="RCZH01000001">
    <property type="protein sequence ID" value="TPG45354.1"/>
    <property type="molecule type" value="Genomic_DNA"/>
</dbReference>
<proteinExistence type="predicted"/>
<sequence>MDFFTISKNILRKLVLSQILYEVSVFQLYLFKMAQSQFRRLSGLRIVKKNTSQRGVSLISLDRTGIFDKGK</sequence>
<evidence type="ECO:0000313" key="2">
    <source>
        <dbReference type="Proteomes" id="UP000319700"/>
    </source>
</evidence>
<accession>A0A502F7L5</accession>
<keyword evidence="2" id="KW-1185">Reference proteome</keyword>
<organism evidence="1 2">
    <name type="scientific">Flavobacterium pectinovorum</name>
    <dbReference type="NCBI Taxonomy" id="29533"/>
    <lineage>
        <taxon>Bacteria</taxon>
        <taxon>Pseudomonadati</taxon>
        <taxon>Bacteroidota</taxon>
        <taxon>Flavobacteriia</taxon>
        <taxon>Flavobacteriales</taxon>
        <taxon>Flavobacteriaceae</taxon>
        <taxon>Flavobacterium</taxon>
    </lineage>
</organism>
<name>A0A502F7L5_9FLAO</name>
<reference evidence="1 2" key="1">
    <citation type="journal article" date="2019" name="Environ. Microbiol.">
        <title>Species interactions and distinct microbial communities in high Arctic permafrost affected cryosols are associated with the CH4 and CO2 gas fluxes.</title>
        <authorList>
            <person name="Altshuler I."/>
            <person name="Hamel J."/>
            <person name="Turney S."/>
            <person name="Magnuson E."/>
            <person name="Levesque R."/>
            <person name="Greer C."/>
            <person name="Whyte L.G."/>
        </authorList>
    </citation>
    <scope>NUCLEOTIDE SEQUENCE [LARGE SCALE GENOMIC DNA]</scope>
    <source>
        <strain evidence="1 2">42</strain>
    </source>
</reference>
<evidence type="ECO:0000313" key="1">
    <source>
        <dbReference type="EMBL" id="TPG45354.1"/>
    </source>
</evidence>
<comment type="caution">
    <text evidence="1">The sequence shown here is derived from an EMBL/GenBank/DDBJ whole genome shotgun (WGS) entry which is preliminary data.</text>
</comment>
<protein>
    <submittedName>
        <fullName evidence="1">Uncharacterized protein</fullName>
    </submittedName>
</protein>
<dbReference type="Proteomes" id="UP000319700">
    <property type="component" value="Unassembled WGS sequence"/>
</dbReference>
<gene>
    <name evidence="1" type="ORF">EAH81_01775</name>
</gene>